<name>A0A382T772_9ZZZZ</name>
<keyword evidence="1" id="KW-0472">Membrane</keyword>
<dbReference type="Gene3D" id="1.10.287.1260">
    <property type="match status" value="1"/>
</dbReference>
<organism evidence="2">
    <name type="scientific">marine metagenome</name>
    <dbReference type="NCBI Taxonomy" id="408172"/>
    <lineage>
        <taxon>unclassified sequences</taxon>
        <taxon>metagenomes</taxon>
        <taxon>ecological metagenomes</taxon>
    </lineage>
</organism>
<sequence length="92" mass="10119">MAGTDTTMGQEQGLVDACGVEPGYTCEWIWDATGNEGLASLVEWLIERPLKVVVILVGALIVNRLVKRAIDRMVSRLVETRTQEQTEAEDTA</sequence>
<protein>
    <submittedName>
        <fullName evidence="2">Uncharacterized protein</fullName>
    </submittedName>
</protein>
<feature type="transmembrane region" description="Helical" evidence="1">
    <location>
        <begin position="49"/>
        <end position="66"/>
    </location>
</feature>
<evidence type="ECO:0000313" key="2">
    <source>
        <dbReference type="EMBL" id="SVD17990.1"/>
    </source>
</evidence>
<reference evidence="2" key="1">
    <citation type="submission" date="2018-05" db="EMBL/GenBank/DDBJ databases">
        <authorList>
            <person name="Lanie J.A."/>
            <person name="Ng W.-L."/>
            <person name="Kazmierczak K.M."/>
            <person name="Andrzejewski T.M."/>
            <person name="Davidsen T.M."/>
            <person name="Wayne K.J."/>
            <person name="Tettelin H."/>
            <person name="Glass J.I."/>
            <person name="Rusch D."/>
            <person name="Podicherti R."/>
            <person name="Tsui H.-C.T."/>
            <person name="Winkler M.E."/>
        </authorList>
    </citation>
    <scope>NUCLEOTIDE SEQUENCE</scope>
</reference>
<accession>A0A382T772</accession>
<evidence type="ECO:0000256" key="1">
    <source>
        <dbReference type="SAM" id="Phobius"/>
    </source>
</evidence>
<gene>
    <name evidence="2" type="ORF">METZ01_LOCUS370844</name>
</gene>
<feature type="non-terminal residue" evidence="2">
    <location>
        <position position="92"/>
    </location>
</feature>
<dbReference type="EMBL" id="UINC01134444">
    <property type="protein sequence ID" value="SVD17990.1"/>
    <property type="molecule type" value="Genomic_DNA"/>
</dbReference>
<keyword evidence="1" id="KW-0812">Transmembrane</keyword>
<dbReference type="AlphaFoldDB" id="A0A382T772"/>
<keyword evidence="1" id="KW-1133">Transmembrane helix</keyword>
<proteinExistence type="predicted"/>